<keyword evidence="2" id="KW-0808">Transferase</keyword>
<dbReference type="EMBL" id="BMKP01000003">
    <property type="protein sequence ID" value="GGF08336.1"/>
    <property type="molecule type" value="Genomic_DNA"/>
</dbReference>
<sequence length="214" mass="24255">MGNHLIMKSVKKYLNDFLYKVHEKNDAILKLKQQKEIDYLNNNSAVIGNNSRIFSEAKIYNNLADKTKIILGDYCDVKGELLIFAHGGEINIGDYSFIGERTKIWSAKKISIGNRVLISHNVNIHDNNSHPLESQLRHEDFKHIISNGLQKENYLDEKEIIIEDDVWIGFNSTILKGVRIGKGAIIGANTIITKDIPEFAVCIGNPMKIIKYTS</sequence>
<dbReference type="InterPro" id="IPR018357">
    <property type="entry name" value="Hexapep_transf_CS"/>
</dbReference>
<dbReference type="Proteomes" id="UP000655016">
    <property type="component" value="Unassembled WGS sequence"/>
</dbReference>
<dbReference type="InterPro" id="IPR011004">
    <property type="entry name" value="Trimer_LpxA-like_sf"/>
</dbReference>
<accession>A0ABQ1U0Q9</accession>
<evidence type="ECO:0000256" key="4">
    <source>
        <dbReference type="ARBA" id="ARBA00023315"/>
    </source>
</evidence>
<dbReference type="CDD" id="cd04647">
    <property type="entry name" value="LbH_MAT_like"/>
    <property type="match status" value="1"/>
</dbReference>
<comment type="caution">
    <text evidence="5">The sequence shown here is derived from an EMBL/GenBank/DDBJ whole genome shotgun (WGS) entry which is preliminary data.</text>
</comment>
<evidence type="ECO:0000313" key="5">
    <source>
        <dbReference type="EMBL" id="GGF08336.1"/>
    </source>
</evidence>
<protein>
    <recommendedName>
        <fullName evidence="7">Acetyltransferase (Isoleucine patch superfamily)</fullName>
    </recommendedName>
</protein>
<keyword evidence="4" id="KW-0012">Acyltransferase</keyword>
<dbReference type="Pfam" id="PF00132">
    <property type="entry name" value="Hexapep"/>
    <property type="match status" value="1"/>
</dbReference>
<dbReference type="Gene3D" id="2.160.10.10">
    <property type="entry name" value="Hexapeptide repeat proteins"/>
    <property type="match status" value="1"/>
</dbReference>
<keyword evidence="3" id="KW-0677">Repeat</keyword>
<dbReference type="PANTHER" id="PTHR23416:SF23">
    <property type="entry name" value="ACETYLTRANSFERASE C18B11.09C-RELATED"/>
    <property type="match status" value="1"/>
</dbReference>
<evidence type="ECO:0000256" key="1">
    <source>
        <dbReference type="ARBA" id="ARBA00007274"/>
    </source>
</evidence>
<gene>
    <name evidence="5" type="ORF">GCM10011518_16950</name>
</gene>
<evidence type="ECO:0000256" key="3">
    <source>
        <dbReference type="ARBA" id="ARBA00022737"/>
    </source>
</evidence>
<evidence type="ECO:0000313" key="6">
    <source>
        <dbReference type="Proteomes" id="UP000655016"/>
    </source>
</evidence>
<evidence type="ECO:0000256" key="2">
    <source>
        <dbReference type="ARBA" id="ARBA00022679"/>
    </source>
</evidence>
<dbReference type="SUPFAM" id="SSF51161">
    <property type="entry name" value="Trimeric LpxA-like enzymes"/>
    <property type="match status" value="1"/>
</dbReference>
<dbReference type="InterPro" id="IPR051159">
    <property type="entry name" value="Hexapeptide_acetyltransf"/>
</dbReference>
<organism evidence="5 6">
    <name type="scientific">Flavobacterium limi</name>
    <dbReference type="NCBI Taxonomy" id="2045105"/>
    <lineage>
        <taxon>Bacteria</taxon>
        <taxon>Pseudomonadati</taxon>
        <taxon>Bacteroidota</taxon>
        <taxon>Flavobacteriia</taxon>
        <taxon>Flavobacteriales</taxon>
        <taxon>Flavobacteriaceae</taxon>
        <taxon>Flavobacterium</taxon>
    </lineage>
</organism>
<proteinExistence type="inferred from homology"/>
<dbReference type="PROSITE" id="PS00101">
    <property type="entry name" value="HEXAPEP_TRANSFERASES"/>
    <property type="match status" value="1"/>
</dbReference>
<name>A0ABQ1U0Q9_9FLAO</name>
<keyword evidence="6" id="KW-1185">Reference proteome</keyword>
<reference evidence="6" key="1">
    <citation type="journal article" date="2019" name="Int. J. Syst. Evol. Microbiol.">
        <title>The Global Catalogue of Microorganisms (GCM) 10K type strain sequencing project: providing services to taxonomists for standard genome sequencing and annotation.</title>
        <authorList>
            <consortium name="The Broad Institute Genomics Platform"/>
            <consortium name="The Broad Institute Genome Sequencing Center for Infectious Disease"/>
            <person name="Wu L."/>
            <person name="Ma J."/>
        </authorList>
    </citation>
    <scope>NUCLEOTIDE SEQUENCE [LARGE SCALE GENOMIC DNA]</scope>
    <source>
        <strain evidence="6">CGMCC 1.16060</strain>
    </source>
</reference>
<dbReference type="PANTHER" id="PTHR23416">
    <property type="entry name" value="SIALIC ACID SYNTHASE-RELATED"/>
    <property type="match status" value="1"/>
</dbReference>
<dbReference type="InterPro" id="IPR001451">
    <property type="entry name" value="Hexapep"/>
</dbReference>
<evidence type="ECO:0008006" key="7">
    <source>
        <dbReference type="Google" id="ProtNLM"/>
    </source>
</evidence>
<comment type="similarity">
    <text evidence="1">Belongs to the transferase hexapeptide repeat family.</text>
</comment>